<dbReference type="InterPro" id="IPR002933">
    <property type="entry name" value="Peptidase_M20"/>
</dbReference>
<evidence type="ECO:0000256" key="8">
    <source>
        <dbReference type="PIRSR" id="PIRSR001123-1"/>
    </source>
</evidence>
<dbReference type="Pfam" id="PF01546">
    <property type="entry name" value="Peptidase_M20"/>
    <property type="match status" value="1"/>
</dbReference>
<keyword evidence="4 11" id="KW-0378">Hydrolase</keyword>
<dbReference type="SUPFAM" id="SSF53187">
    <property type="entry name" value="Zn-dependent exopeptidases"/>
    <property type="match status" value="1"/>
</dbReference>
<dbReference type="SUPFAM" id="SSF55031">
    <property type="entry name" value="Bacterial exopeptidase dimerisation domain"/>
    <property type="match status" value="1"/>
</dbReference>
<dbReference type="InterPro" id="IPR011650">
    <property type="entry name" value="Peptidase_M20_dimer"/>
</dbReference>
<feature type="binding site" evidence="9">
    <location>
        <position position="140"/>
    </location>
    <ligand>
        <name>Zn(2+)</name>
        <dbReference type="ChEBI" id="CHEBI:29105"/>
        <label>2</label>
    </ligand>
</feature>
<dbReference type="GO" id="GO:0008237">
    <property type="term" value="F:metallopeptidase activity"/>
    <property type="evidence" value="ECO:0007669"/>
    <property type="project" value="UniProtKB-KW"/>
</dbReference>
<dbReference type="PANTHER" id="PTHR42994">
    <property type="entry name" value="PEPTIDASE T"/>
    <property type="match status" value="1"/>
</dbReference>
<evidence type="ECO:0000259" key="10">
    <source>
        <dbReference type="Pfam" id="PF07687"/>
    </source>
</evidence>
<dbReference type="GO" id="GO:0006508">
    <property type="term" value="P:proteolysis"/>
    <property type="evidence" value="ECO:0007669"/>
    <property type="project" value="UniProtKB-KW"/>
</dbReference>
<dbReference type="Gene3D" id="3.30.70.360">
    <property type="match status" value="1"/>
</dbReference>
<dbReference type="InterPro" id="IPR008007">
    <property type="entry name" value="Peptidase_M42"/>
</dbReference>
<dbReference type="NCBIfam" id="TIGR01883">
    <property type="entry name" value="PepT-like"/>
    <property type="match status" value="1"/>
</dbReference>
<dbReference type="RefSeq" id="WP_121451211.1">
    <property type="nucleotide sequence ID" value="NZ_RBWE01000001.1"/>
</dbReference>
<comment type="cofactor">
    <cofactor evidence="9">
        <name>a divalent metal cation</name>
        <dbReference type="ChEBI" id="CHEBI:60240"/>
    </cofactor>
    <text evidence="9">Binds 2 divalent metal cations per subunit.</text>
</comment>
<comment type="caution">
    <text evidence="11">The sequence shown here is derived from an EMBL/GenBank/DDBJ whole genome shotgun (WGS) entry which is preliminary data.</text>
</comment>
<comment type="cofactor">
    <cofactor evidence="1">
        <name>Zn(2+)</name>
        <dbReference type="ChEBI" id="CHEBI:29105"/>
    </cofactor>
</comment>
<dbReference type="OrthoDB" id="9773892at2"/>
<organism evidence="11 12">
    <name type="scientific">Desulfofundulus salinus</name>
    <dbReference type="NCBI Taxonomy" id="2419843"/>
    <lineage>
        <taxon>Bacteria</taxon>
        <taxon>Bacillati</taxon>
        <taxon>Bacillota</taxon>
        <taxon>Clostridia</taxon>
        <taxon>Eubacteriales</taxon>
        <taxon>Peptococcaceae</taxon>
        <taxon>Desulfofundulus</taxon>
    </lineage>
</organism>
<keyword evidence="2" id="KW-0645">Protease</keyword>
<comment type="similarity">
    <text evidence="7">Belongs to the peptidase M42 family.</text>
</comment>
<keyword evidence="12" id="KW-1185">Reference proteome</keyword>
<dbReference type="PIRSF" id="PIRSF001123">
    <property type="entry name" value="PepA_GA"/>
    <property type="match status" value="1"/>
</dbReference>
<proteinExistence type="inferred from homology"/>
<dbReference type="GO" id="GO:0004177">
    <property type="term" value="F:aminopeptidase activity"/>
    <property type="evidence" value="ECO:0007669"/>
    <property type="project" value="UniProtKB-UniRule"/>
</dbReference>
<feature type="binding site" evidence="9">
    <location>
        <position position="106"/>
    </location>
    <ligand>
        <name>Zn(2+)</name>
        <dbReference type="ChEBI" id="CHEBI:29105"/>
        <label>2</label>
    </ligand>
</feature>
<dbReference type="Proteomes" id="UP000271256">
    <property type="component" value="Unassembled WGS sequence"/>
</dbReference>
<feature type="binding site" evidence="9">
    <location>
        <position position="163"/>
    </location>
    <ligand>
        <name>Zn(2+)</name>
        <dbReference type="ChEBI" id="CHEBI:29105"/>
        <label>1</label>
    </ligand>
</feature>
<evidence type="ECO:0000313" key="11">
    <source>
        <dbReference type="EMBL" id="RKO66792.1"/>
    </source>
</evidence>
<evidence type="ECO:0000256" key="9">
    <source>
        <dbReference type="PIRSR" id="PIRSR001123-2"/>
    </source>
</evidence>
<evidence type="ECO:0000256" key="7">
    <source>
        <dbReference type="PIRNR" id="PIRNR001123"/>
    </source>
</evidence>
<protein>
    <submittedName>
        <fullName evidence="11">M20/M25/M40 family metallo-hydrolase</fullName>
    </submittedName>
</protein>
<dbReference type="GO" id="GO:0046872">
    <property type="term" value="F:metal ion binding"/>
    <property type="evidence" value="ECO:0007669"/>
    <property type="project" value="UniProtKB-UniRule"/>
</dbReference>
<evidence type="ECO:0000256" key="6">
    <source>
        <dbReference type="ARBA" id="ARBA00023049"/>
    </source>
</evidence>
<dbReference type="Pfam" id="PF07687">
    <property type="entry name" value="M20_dimer"/>
    <property type="match status" value="1"/>
</dbReference>
<feature type="active site" description="Proton acceptor" evidence="8">
    <location>
        <position position="139"/>
    </location>
</feature>
<evidence type="ECO:0000313" key="12">
    <source>
        <dbReference type="Proteomes" id="UP000271256"/>
    </source>
</evidence>
<dbReference type="InterPro" id="IPR001261">
    <property type="entry name" value="ArgE/DapE_CS"/>
</dbReference>
<evidence type="ECO:0000256" key="5">
    <source>
        <dbReference type="ARBA" id="ARBA00022833"/>
    </source>
</evidence>
<reference evidence="11 12" key="1">
    <citation type="submission" date="2018-10" db="EMBL/GenBank/DDBJ databases">
        <authorList>
            <person name="Grouzdev D.S."/>
            <person name="Krutkina M.S."/>
            <person name="Tourova T.P."/>
            <person name="Nazina T.N."/>
        </authorList>
    </citation>
    <scope>NUCLEOTIDE SEQUENCE [LARGE SCALE GENOMIC DNA]</scope>
    <source>
        <strain evidence="11 12">435</strain>
    </source>
</reference>
<evidence type="ECO:0000256" key="2">
    <source>
        <dbReference type="ARBA" id="ARBA00022670"/>
    </source>
</evidence>
<dbReference type="AlphaFoldDB" id="A0A494WWX5"/>
<dbReference type="PROSITE" id="PS00758">
    <property type="entry name" value="ARGE_DAPE_CPG2_1"/>
    <property type="match status" value="1"/>
</dbReference>
<evidence type="ECO:0000256" key="1">
    <source>
        <dbReference type="ARBA" id="ARBA00001947"/>
    </source>
</evidence>
<keyword evidence="6" id="KW-0482">Metalloprotease</keyword>
<evidence type="ECO:0000256" key="4">
    <source>
        <dbReference type="ARBA" id="ARBA00022801"/>
    </source>
</evidence>
<dbReference type="EMBL" id="RBWE01000001">
    <property type="protein sequence ID" value="RKO66792.1"/>
    <property type="molecule type" value="Genomic_DNA"/>
</dbReference>
<keyword evidence="3 9" id="KW-0479">Metal-binding</keyword>
<dbReference type="Gene3D" id="3.40.630.10">
    <property type="entry name" value="Zn peptidases"/>
    <property type="match status" value="1"/>
</dbReference>
<feature type="binding site" evidence="9">
    <location>
        <position position="106"/>
    </location>
    <ligand>
        <name>Zn(2+)</name>
        <dbReference type="ChEBI" id="CHEBI:29105"/>
        <label>1</label>
    </ligand>
</feature>
<evidence type="ECO:0000256" key="3">
    <source>
        <dbReference type="ARBA" id="ARBA00022723"/>
    </source>
</evidence>
<gene>
    <name evidence="11" type="ORF">D7024_07425</name>
</gene>
<dbReference type="InterPro" id="IPR010162">
    <property type="entry name" value="PepT-like"/>
</dbReference>
<dbReference type="InterPro" id="IPR036264">
    <property type="entry name" value="Bact_exopeptidase_dim_dom"/>
</dbReference>
<sequence>MINQDRILAEFLELVQVDSVSGRERALADLLAARLRGLGLDVYEDRAGAETGGEAGNLIATLPARGPERPLLLAAHMDTVEPGRGVRPVVENGVVRSAGDTILGGDDKAGIAAILEVLRVITEQQLAHGGLEVVFTIGEEIGLLGAKHLDHTRLRSSIGYVLDCDGPAGTIVVQAPTQDKIEAVIRGRAAHAGINPEDGINAIAVAAHAVARMSLGRIDDETTANIGVISGGKAINVVPDSCRLEGETRSLDGSKCRAQTAAMVEVLETTAAQFGARVEVTTRTLYHEFKLAESHPAVALARRAAENLGLVPRLVKTGGGSDANIFNSRGITCVNLGIAMQKVHTTEEFIRVEDLVTNARYLLEIIRVANGSNQ</sequence>
<accession>A0A494WWX5</accession>
<dbReference type="PANTHER" id="PTHR42994:SF2">
    <property type="entry name" value="PEPTIDASE"/>
    <property type="match status" value="1"/>
</dbReference>
<feature type="domain" description="Peptidase M20 dimerisation" evidence="10">
    <location>
        <begin position="184"/>
        <end position="272"/>
    </location>
</feature>
<keyword evidence="5" id="KW-0862">Zinc</keyword>
<name>A0A494WWX5_9FIRM</name>